<dbReference type="STRING" id="568069.A0A1J1HER8"/>
<comment type="similarity">
    <text evidence="2 7">Belongs to the NSE4 family.</text>
</comment>
<evidence type="ECO:0000256" key="2">
    <source>
        <dbReference type="ARBA" id="ARBA00008997"/>
    </source>
</evidence>
<gene>
    <name evidence="10" type="ORF">CLUMA_CG000086</name>
</gene>
<sequence>MSNESSMSYENSQQQIANRKQKYKELIEKGSELHDNLENQDVLSTFKNILDIATTCENISSDFVKDGEIEHANEYLMDAQIVKMSHDLMGSTAEKMRKSDFCEEEYITALKDIFTTSNGSYDFSSLAEIAGRCCKATNFSISLLGTFELDAAPRPEKIHKERQRNRSNLDTVKAPENIKSIRKSGAGAEKFNKVYQEIYRVSEERQTNQIPYYEIICDPNDFMKSVDIAFQISFLVQADFLGLKKFNNEPHVIIKGRKESTLHSQHNNSHETVQVVMSLNTKIWREQIKKFNITLPLLNLIQEDGENHSD</sequence>
<evidence type="ECO:0000256" key="8">
    <source>
        <dbReference type="SAM" id="Coils"/>
    </source>
</evidence>
<keyword evidence="8" id="KW-0175">Coiled coil</keyword>
<comment type="subunit">
    <text evidence="7">Component of the SMC5-SMC6 complex.</text>
</comment>
<evidence type="ECO:0000259" key="9">
    <source>
        <dbReference type="Pfam" id="PF08743"/>
    </source>
</evidence>
<dbReference type="Proteomes" id="UP000183832">
    <property type="component" value="Unassembled WGS sequence"/>
</dbReference>
<keyword evidence="3 7" id="KW-0227">DNA damage</keyword>
<keyword evidence="4 7" id="KW-0233">DNA recombination</keyword>
<protein>
    <recommendedName>
        <fullName evidence="7">Non-structural maintenance of chromosomes element 4</fullName>
    </recommendedName>
</protein>
<dbReference type="GO" id="GO:0030915">
    <property type="term" value="C:Smc5-Smc6 complex"/>
    <property type="evidence" value="ECO:0007669"/>
    <property type="project" value="UniProtKB-UniRule"/>
</dbReference>
<dbReference type="Pfam" id="PF08743">
    <property type="entry name" value="Nse4_C"/>
    <property type="match status" value="1"/>
</dbReference>
<dbReference type="InterPro" id="IPR027786">
    <property type="entry name" value="Nse4/EID"/>
</dbReference>
<dbReference type="GO" id="GO:0006281">
    <property type="term" value="P:DNA repair"/>
    <property type="evidence" value="ECO:0007669"/>
    <property type="project" value="UniProtKB-UniRule"/>
</dbReference>
<evidence type="ECO:0000313" key="10">
    <source>
        <dbReference type="EMBL" id="CRK86485.1"/>
    </source>
</evidence>
<dbReference type="GO" id="GO:0005634">
    <property type="term" value="C:nucleus"/>
    <property type="evidence" value="ECO:0007669"/>
    <property type="project" value="UniProtKB-SubCell"/>
</dbReference>
<keyword evidence="6 7" id="KW-0539">Nucleus</keyword>
<feature type="domain" description="Non-structural maintenance of chromosome element 4 C-terminal" evidence="9">
    <location>
        <begin position="209"/>
        <end position="297"/>
    </location>
</feature>
<dbReference type="PANTHER" id="PTHR16140">
    <property type="entry name" value="NON-STRUCTURAL MAINTENANCE OF CHROMOSOMES ELEMENT 4"/>
    <property type="match status" value="1"/>
</dbReference>
<evidence type="ECO:0000256" key="7">
    <source>
        <dbReference type="RuleBase" id="RU365071"/>
    </source>
</evidence>
<evidence type="ECO:0000256" key="5">
    <source>
        <dbReference type="ARBA" id="ARBA00023204"/>
    </source>
</evidence>
<dbReference type="PANTHER" id="PTHR16140:SF0">
    <property type="entry name" value="NON-STRUCTURAL MAINTENANCE OF CHROMOSOMES ELEMENT 4"/>
    <property type="match status" value="1"/>
</dbReference>
<dbReference type="AlphaFoldDB" id="A0A1J1HER8"/>
<dbReference type="GO" id="GO:0006310">
    <property type="term" value="P:DNA recombination"/>
    <property type="evidence" value="ECO:0007669"/>
    <property type="project" value="UniProtKB-UniRule"/>
</dbReference>
<organism evidence="10 11">
    <name type="scientific">Clunio marinus</name>
    <dbReference type="NCBI Taxonomy" id="568069"/>
    <lineage>
        <taxon>Eukaryota</taxon>
        <taxon>Metazoa</taxon>
        <taxon>Ecdysozoa</taxon>
        <taxon>Arthropoda</taxon>
        <taxon>Hexapoda</taxon>
        <taxon>Insecta</taxon>
        <taxon>Pterygota</taxon>
        <taxon>Neoptera</taxon>
        <taxon>Endopterygota</taxon>
        <taxon>Diptera</taxon>
        <taxon>Nematocera</taxon>
        <taxon>Chironomoidea</taxon>
        <taxon>Chironomidae</taxon>
        <taxon>Clunio</taxon>
    </lineage>
</organism>
<evidence type="ECO:0000256" key="6">
    <source>
        <dbReference type="ARBA" id="ARBA00023242"/>
    </source>
</evidence>
<dbReference type="EMBL" id="CVRI01000001">
    <property type="protein sequence ID" value="CRK86485.1"/>
    <property type="molecule type" value="Genomic_DNA"/>
</dbReference>
<name>A0A1J1HER8_9DIPT</name>
<keyword evidence="11" id="KW-1185">Reference proteome</keyword>
<accession>A0A1J1HER8</accession>
<reference evidence="10 11" key="1">
    <citation type="submission" date="2015-04" db="EMBL/GenBank/DDBJ databases">
        <authorList>
            <person name="Syromyatnikov M.Y."/>
            <person name="Popov V.N."/>
        </authorList>
    </citation>
    <scope>NUCLEOTIDE SEQUENCE [LARGE SCALE GENOMIC DNA]</scope>
</reference>
<dbReference type="OrthoDB" id="361242at2759"/>
<keyword evidence="5 7" id="KW-0234">DNA repair</keyword>
<evidence type="ECO:0000256" key="4">
    <source>
        <dbReference type="ARBA" id="ARBA00023172"/>
    </source>
</evidence>
<proteinExistence type="inferred from homology"/>
<evidence type="ECO:0000256" key="3">
    <source>
        <dbReference type="ARBA" id="ARBA00022763"/>
    </source>
</evidence>
<evidence type="ECO:0000313" key="11">
    <source>
        <dbReference type="Proteomes" id="UP000183832"/>
    </source>
</evidence>
<comment type="function">
    <text evidence="7">Component of the SMC5-SMC6 complex, that promotes sister chromatid alignment after DNA damage and facilitates double-stranded DNA breaks (DSBs) repair via homologous recombination between sister chromatids.</text>
</comment>
<comment type="subcellular location">
    <subcellularLocation>
        <location evidence="1 7">Nucleus</location>
    </subcellularLocation>
</comment>
<feature type="coiled-coil region" evidence="8">
    <location>
        <begin position="9"/>
        <end position="40"/>
    </location>
</feature>
<dbReference type="InterPro" id="IPR014854">
    <property type="entry name" value="Nse4_C"/>
</dbReference>
<evidence type="ECO:0000256" key="1">
    <source>
        <dbReference type="ARBA" id="ARBA00004123"/>
    </source>
</evidence>